<dbReference type="RefSeq" id="WP_106759323.1">
    <property type="nucleotide sequence ID" value="NZ_PXWF02000281.1"/>
</dbReference>
<accession>A0A2U2HFU1</accession>
<dbReference type="InterPro" id="IPR007431">
    <property type="entry name" value="ACP_PD"/>
</dbReference>
<dbReference type="GO" id="GO:0008770">
    <property type="term" value="F:[acyl-carrier-protein] phosphodiesterase activity"/>
    <property type="evidence" value="ECO:0007669"/>
    <property type="project" value="InterPro"/>
</dbReference>
<keyword evidence="5" id="KW-1185">Reference proteome</keyword>
<evidence type="ECO:0000313" key="4">
    <source>
        <dbReference type="EMBL" id="PWF43393.1"/>
    </source>
</evidence>
<dbReference type="AlphaFoldDB" id="A0A2U2HFU1"/>
<keyword evidence="1" id="KW-0444">Lipid biosynthesis</keyword>
<evidence type="ECO:0000256" key="2">
    <source>
        <dbReference type="ARBA" id="ARBA00022801"/>
    </source>
</evidence>
<dbReference type="OrthoDB" id="8442777at2"/>
<gene>
    <name evidence="4" type="ORF">C7C56_021085</name>
</gene>
<dbReference type="EMBL" id="PXWF02000281">
    <property type="protein sequence ID" value="PWF43393.1"/>
    <property type="molecule type" value="Genomic_DNA"/>
</dbReference>
<evidence type="ECO:0000313" key="5">
    <source>
        <dbReference type="Proteomes" id="UP000241421"/>
    </source>
</evidence>
<dbReference type="Proteomes" id="UP000241421">
    <property type="component" value="Unassembled WGS sequence"/>
</dbReference>
<keyword evidence="2" id="KW-0378">Hydrolase</keyword>
<dbReference type="PANTHER" id="PTHR38764:SF1">
    <property type="entry name" value="ACYL CARRIER PROTEIN PHOSPHODIESTERASE"/>
    <property type="match status" value="1"/>
</dbReference>
<keyword evidence="3" id="KW-0443">Lipid metabolism</keyword>
<reference evidence="4 5" key="1">
    <citation type="submission" date="2018-04" db="EMBL/GenBank/DDBJ databases">
        <title>Massilia violaceinigra sp. nov., a novel purple-pigmented bacterium isolated from Tianshan glacier, Xinjiang, China.</title>
        <authorList>
            <person name="Wang H."/>
        </authorList>
    </citation>
    <scope>NUCLEOTIDE SEQUENCE [LARGE SCALE GENOMIC DNA]</scope>
    <source>
        <strain evidence="4 5">B448-2</strain>
    </source>
</reference>
<dbReference type="PIRSF" id="PIRSF011489">
    <property type="entry name" value="DUF479"/>
    <property type="match status" value="1"/>
</dbReference>
<sequence length="206" mass="23344">MNYLAHVFLARQSDAAMVGALLGDFAKADVSALYPPEVAQEIMLHRQIDTFTDNHPIVKAAVNTFAAPHRRFAGIIVDVFYDHLLTRRWASYSAVPQQQFIGRFYRALAAHEAMLPERLRGIMHMMIEQDWLGSYQELSGVELAVRRISQRLSRNGHLLRDGLGDLRDNTTSIAAGFDQFFPELMLFVDVQRANRTNLVSVDLNIT</sequence>
<evidence type="ECO:0000256" key="1">
    <source>
        <dbReference type="ARBA" id="ARBA00022516"/>
    </source>
</evidence>
<dbReference type="PANTHER" id="PTHR38764">
    <property type="entry name" value="ACYL CARRIER PROTEIN PHOSPHODIESTERASE"/>
    <property type="match status" value="1"/>
</dbReference>
<organism evidence="4 5">
    <name type="scientific">Massilia glaciei</name>
    <dbReference type="NCBI Taxonomy" id="1524097"/>
    <lineage>
        <taxon>Bacteria</taxon>
        <taxon>Pseudomonadati</taxon>
        <taxon>Pseudomonadota</taxon>
        <taxon>Betaproteobacteria</taxon>
        <taxon>Burkholderiales</taxon>
        <taxon>Oxalobacteraceae</taxon>
        <taxon>Telluria group</taxon>
        <taxon>Massilia</taxon>
    </lineage>
</organism>
<dbReference type="Pfam" id="PF04336">
    <property type="entry name" value="ACP_PD"/>
    <property type="match status" value="1"/>
</dbReference>
<comment type="caution">
    <text evidence="4">The sequence shown here is derived from an EMBL/GenBank/DDBJ whole genome shotgun (WGS) entry which is preliminary data.</text>
</comment>
<name>A0A2U2HFU1_9BURK</name>
<dbReference type="GO" id="GO:0006633">
    <property type="term" value="P:fatty acid biosynthetic process"/>
    <property type="evidence" value="ECO:0007669"/>
    <property type="project" value="InterPro"/>
</dbReference>
<evidence type="ECO:0000256" key="3">
    <source>
        <dbReference type="ARBA" id="ARBA00023098"/>
    </source>
</evidence>
<proteinExistence type="predicted"/>
<protein>
    <submittedName>
        <fullName evidence="4">DUF479 domain-containing protein</fullName>
    </submittedName>
</protein>